<name>A0A1C6W3C2_9ACTN</name>
<dbReference type="AlphaFoldDB" id="A0A1C6W3C2"/>
<dbReference type="RefSeq" id="WP_091107030.1">
    <property type="nucleotide sequence ID" value="NZ_FMHZ01000002.1"/>
</dbReference>
<proteinExistence type="predicted"/>
<protein>
    <recommendedName>
        <fullName evidence="1">DUF6603 domain-containing protein</fullName>
    </recommendedName>
</protein>
<accession>A0A1C6W3C2</accession>
<reference evidence="3" key="1">
    <citation type="submission" date="2016-06" db="EMBL/GenBank/DDBJ databases">
        <authorList>
            <person name="Varghese N."/>
            <person name="Submissions Spin"/>
        </authorList>
    </citation>
    <scope>NUCLEOTIDE SEQUENCE [LARGE SCALE GENOMIC DNA]</scope>
    <source>
        <strain evidence="3">DSM 43903</strain>
    </source>
</reference>
<sequence>MAGTAEQLAVELARLLDPVTERLAAGQLVDLFAELGLPLPGPVAGAPGVAAAAGTAGTALAALPPAVTALVDAIADDDSAAIAAALGDLLPLIVDAVDAVRALAGAVQSAYAAGGAVSAPLAAILADLPQRLVDWTAASYLLDRRPALGRALALFGLVDNVAVPADGDRPAYLRRGLRLDRLGVLLDDPAAALSQVYGWGGSTLDAALLFARLRDWLTAVGVPAVVLAGSGGRPELAAFLFRLHAVAGLPPGTPTPLELTLDVFDLGGLDIPLPIGDTWAVCLRGQGSLDLGAALRVEPPATLRPQAPAPGVAGELTVSAERLPTGPGPMVLFGEADGTRLTATAVRAAVGAAFAADGGGVSARLVVDAEVAAGRLVIAFGGADGFLSSVLPATLEVDFDLGLHWDPVAGLTLRGGAGLVLAVPLTVRLGPLRLDRLDLALRPGAAGITLEVRLTGGIDLGPFAASVTGIGVGADLAVRDGNLGPVDLTFRFLPPTGLGMVVDAGPVTGGGFIGFDEPAGRYSGVLALKLGVVGVEAVGLLDTRLPGGGSGYALLILLRATFPPIQLGFGFALSSVGGLLALNRQTDVDALRARMASGTVGRILAPEDPVRNAPVLLADLAAVFPPTPGVIVVGPTLQLSWAELVRFDIGVFIELPGPRRIVILGSARAGIENPSGGRPYLQIRLDILGVVDFAQQLVAFDAVLVDSHLLEILELTGGAAFRLSYGAEPYVVLTVGGFHPAYNPAPLVFPAGLTRIAMTRGEPDDLLYFRFEGYFAVTTNTLQFGAAVEVVVNLGPFNIRGFLGFDALIRFQPFHFDFAIRASVRVRWRGRTLAGLDLTGSLSGPGPVVFHGRVTLEILFFEITFAETITLGSTTPPAVTPVASAVAELAGELADPANLRSTGAADTAVVVEPARTAALPVVSPLGQAVWTQERAPLDLLLQRFEGAPLTRPETVTATGPQVTGTEVDWFAPGGFADLTDADALNRRAFERLAAGVRLGGEGVDAGPATVLTVTVKQIRLPAPPVLLVAAALPRWLLAAAAGRTGRPERDPVTPAVGVRDETWAVHGAGGAVTTGLSQAQAHQLATVGGAGAAVAATDPVPTMSF</sequence>
<dbReference type="InterPro" id="IPR046538">
    <property type="entry name" value="DUF6603"/>
</dbReference>
<dbReference type="Pfam" id="PF20248">
    <property type="entry name" value="DUF6603"/>
    <property type="match status" value="1"/>
</dbReference>
<feature type="domain" description="DUF6603" evidence="1">
    <location>
        <begin position="427"/>
        <end position="981"/>
    </location>
</feature>
<dbReference type="OrthoDB" id="535891at2"/>
<evidence type="ECO:0000313" key="2">
    <source>
        <dbReference type="EMBL" id="SCL73028.1"/>
    </source>
</evidence>
<dbReference type="EMBL" id="FMHZ01000002">
    <property type="protein sequence ID" value="SCL73028.1"/>
    <property type="molecule type" value="Genomic_DNA"/>
</dbReference>
<gene>
    <name evidence="2" type="ORF">GA0070606_6416</name>
</gene>
<keyword evidence="3" id="KW-1185">Reference proteome</keyword>
<dbReference type="STRING" id="47855.GA0070606_6416"/>
<organism evidence="2 3">
    <name type="scientific">Micromonospora citrea</name>
    <dbReference type="NCBI Taxonomy" id="47855"/>
    <lineage>
        <taxon>Bacteria</taxon>
        <taxon>Bacillati</taxon>
        <taxon>Actinomycetota</taxon>
        <taxon>Actinomycetes</taxon>
        <taxon>Micromonosporales</taxon>
        <taxon>Micromonosporaceae</taxon>
        <taxon>Micromonospora</taxon>
    </lineage>
</organism>
<evidence type="ECO:0000259" key="1">
    <source>
        <dbReference type="Pfam" id="PF20248"/>
    </source>
</evidence>
<dbReference type="Proteomes" id="UP000199001">
    <property type="component" value="Unassembled WGS sequence"/>
</dbReference>
<evidence type="ECO:0000313" key="3">
    <source>
        <dbReference type="Proteomes" id="UP000199001"/>
    </source>
</evidence>